<dbReference type="Gene3D" id="3.40.50.300">
    <property type="entry name" value="P-loop containing nucleotide triphosphate hydrolases"/>
    <property type="match status" value="2"/>
</dbReference>
<sequence>MIRIENISKQLSHRILFIEASAALNRGEKIGLVGPNGAGKTTIFRMINGEEQPDEGQVSCEKGVTIGYFNQDVGEMAGHSAVAEVMNGAGPVSIVAGELRDLEAAMADPEQANNMEEIIERYGEVQARYEELDGYALEGRAREVLAGLSFSQEMMDGDVGALSGGWKMRVALARILLMRPDVMLLDEPSNHLDLESLIWLEEFLKGYEGALLMTSHDREFMNRIVTKIIEIDGGTLTTYSGDYEFYEQQRAQNEKQQQAQFERQQAMLAKEIKFIERFKARASHASQVQSRVKKLEKIDRVEPPKRRQAVSFDFQPAPRSGEDVVSLKNVHKKYGSRSIYEGLDFMVRRRERWCIMGINGAGKSTLLKLVTGAAEPDEGSVALGASVKMGYFAQHAMDILDGEHTVFQSLEHRFPQAGQGPLRALAGCFGFSGDDIEKRCRVLSGGEKARLVMAMMLFDPPNLLVLDEPTNHLDLDTKEMLIKALSQYEGTMLFVSHDRHFLAALSNRVLELTPEGIHQYGGGYTEYVARTGHEAPGLRS</sequence>
<evidence type="ECO:0000256" key="4">
    <source>
        <dbReference type="ARBA" id="ARBA00061551"/>
    </source>
</evidence>
<dbReference type="Pfam" id="PF12848">
    <property type="entry name" value="ABC_tran_Xtn"/>
    <property type="match status" value="1"/>
</dbReference>
<dbReference type="FunFam" id="3.40.50.300:FF:000070">
    <property type="entry name" value="Putative ABC transporter ATP-binding component"/>
    <property type="match status" value="1"/>
</dbReference>
<dbReference type="SUPFAM" id="SSF52540">
    <property type="entry name" value="P-loop containing nucleoside triphosphate hydrolases"/>
    <property type="match status" value="2"/>
</dbReference>
<dbReference type="PROSITE" id="PS00211">
    <property type="entry name" value="ABC_TRANSPORTER_1"/>
    <property type="match status" value="2"/>
</dbReference>
<dbReference type="InterPro" id="IPR032781">
    <property type="entry name" value="ABC_tran_Xtn"/>
</dbReference>
<evidence type="ECO:0000256" key="5">
    <source>
        <dbReference type="ARBA" id="ARBA00074044"/>
    </source>
</evidence>
<organism evidence="7 8">
    <name type="scientific">Rhizobium changzhiense</name>
    <dbReference type="NCBI Taxonomy" id="2692317"/>
    <lineage>
        <taxon>Bacteria</taxon>
        <taxon>Pseudomonadati</taxon>
        <taxon>Pseudomonadota</taxon>
        <taxon>Alphaproteobacteria</taxon>
        <taxon>Hyphomicrobiales</taxon>
        <taxon>Rhizobiaceae</taxon>
        <taxon>Rhizobium/Agrobacterium group</taxon>
        <taxon>Rhizobium</taxon>
    </lineage>
</organism>
<dbReference type="CDD" id="cd03221">
    <property type="entry name" value="ABCF_EF-3"/>
    <property type="match status" value="2"/>
</dbReference>
<dbReference type="FunFam" id="3.40.50.300:FF:000011">
    <property type="entry name" value="Putative ABC transporter ATP-binding component"/>
    <property type="match status" value="1"/>
</dbReference>
<feature type="domain" description="ABC transporter" evidence="6">
    <location>
        <begin position="325"/>
        <end position="539"/>
    </location>
</feature>
<dbReference type="InterPro" id="IPR003439">
    <property type="entry name" value="ABC_transporter-like_ATP-bd"/>
</dbReference>
<dbReference type="PROSITE" id="PS50893">
    <property type="entry name" value="ABC_TRANSPORTER_2"/>
    <property type="match status" value="2"/>
</dbReference>
<dbReference type="SMART" id="SM00382">
    <property type="entry name" value="AAA"/>
    <property type="match status" value="2"/>
</dbReference>
<dbReference type="RefSeq" id="WP_180695598.1">
    <property type="nucleotide sequence ID" value="NZ_JACCPJ010000004.1"/>
</dbReference>
<dbReference type="InterPro" id="IPR017871">
    <property type="entry name" value="ABC_transporter-like_CS"/>
</dbReference>
<dbReference type="InterPro" id="IPR050611">
    <property type="entry name" value="ABCF"/>
</dbReference>
<name>A0A7Z0UD69_9HYPH</name>
<dbReference type="GO" id="GO:0005524">
    <property type="term" value="F:ATP binding"/>
    <property type="evidence" value="ECO:0007669"/>
    <property type="project" value="UniProtKB-KW"/>
</dbReference>
<reference evidence="7 8" key="1">
    <citation type="submission" date="2020-07" db="EMBL/GenBank/DDBJ databases">
        <authorList>
            <person name="Sun Q."/>
        </authorList>
    </citation>
    <scope>NUCLEOTIDE SEQUENCE [LARGE SCALE GENOMIC DNA]</scope>
    <source>
        <strain evidence="7 8">WYCCWR 11290</strain>
    </source>
</reference>
<keyword evidence="1" id="KW-0677">Repeat</keyword>
<dbReference type="AlphaFoldDB" id="A0A7Z0UD69"/>
<dbReference type="InterPro" id="IPR003593">
    <property type="entry name" value="AAA+_ATPase"/>
</dbReference>
<evidence type="ECO:0000256" key="2">
    <source>
        <dbReference type="ARBA" id="ARBA00022741"/>
    </source>
</evidence>
<dbReference type="InterPro" id="IPR027417">
    <property type="entry name" value="P-loop_NTPase"/>
</dbReference>
<keyword evidence="2" id="KW-0547">Nucleotide-binding</keyword>
<evidence type="ECO:0000313" key="8">
    <source>
        <dbReference type="Proteomes" id="UP000532162"/>
    </source>
</evidence>
<gene>
    <name evidence="7" type="ORF">HX900_19735</name>
</gene>
<dbReference type="Proteomes" id="UP000532162">
    <property type="component" value="Unassembled WGS sequence"/>
</dbReference>
<evidence type="ECO:0000256" key="1">
    <source>
        <dbReference type="ARBA" id="ARBA00022737"/>
    </source>
</evidence>
<protein>
    <recommendedName>
        <fullName evidence="5">Probable ATP-binding protein YbiT</fullName>
    </recommendedName>
</protein>
<accession>A0A7Z0UD69</accession>
<dbReference type="GO" id="GO:0016887">
    <property type="term" value="F:ATP hydrolysis activity"/>
    <property type="evidence" value="ECO:0007669"/>
    <property type="project" value="InterPro"/>
</dbReference>
<evidence type="ECO:0000313" key="7">
    <source>
        <dbReference type="EMBL" id="NZD63330.1"/>
    </source>
</evidence>
<dbReference type="PANTHER" id="PTHR19211:SF14">
    <property type="entry name" value="ATP-BINDING CASSETTE SUB-FAMILY F MEMBER 1"/>
    <property type="match status" value="1"/>
</dbReference>
<proteinExistence type="inferred from homology"/>
<dbReference type="Pfam" id="PF00005">
    <property type="entry name" value="ABC_tran"/>
    <property type="match status" value="2"/>
</dbReference>
<comment type="caution">
    <text evidence="7">The sequence shown here is derived from an EMBL/GenBank/DDBJ whole genome shotgun (WGS) entry which is preliminary data.</text>
</comment>
<dbReference type="PANTHER" id="PTHR19211">
    <property type="entry name" value="ATP-BINDING TRANSPORT PROTEIN-RELATED"/>
    <property type="match status" value="1"/>
</dbReference>
<evidence type="ECO:0000256" key="3">
    <source>
        <dbReference type="ARBA" id="ARBA00022840"/>
    </source>
</evidence>
<evidence type="ECO:0000259" key="6">
    <source>
        <dbReference type="PROSITE" id="PS50893"/>
    </source>
</evidence>
<comment type="similarity">
    <text evidence="4">Belongs to the ABC transporter superfamily. ABCF family. YbiT subfamily.</text>
</comment>
<keyword evidence="3 7" id="KW-0067">ATP-binding</keyword>
<feature type="domain" description="ABC transporter" evidence="6">
    <location>
        <begin position="2"/>
        <end position="258"/>
    </location>
</feature>
<dbReference type="EMBL" id="JACCPJ010000004">
    <property type="protein sequence ID" value="NZD63330.1"/>
    <property type="molecule type" value="Genomic_DNA"/>
</dbReference>